<evidence type="ECO:0000313" key="9">
    <source>
        <dbReference type="Proteomes" id="UP000509303"/>
    </source>
</evidence>
<feature type="compositionally biased region" description="Low complexity" evidence="5">
    <location>
        <begin position="392"/>
        <end position="405"/>
    </location>
</feature>
<feature type="transmembrane region" description="Helical" evidence="6">
    <location>
        <begin position="35"/>
        <end position="59"/>
    </location>
</feature>
<evidence type="ECO:0000313" key="8">
    <source>
        <dbReference type="EMBL" id="QKW55001.1"/>
    </source>
</evidence>
<feature type="transmembrane region" description="Helical" evidence="6">
    <location>
        <begin position="337"/>
        <end position="355"/>
    </location>
</feature>
<gene>
    <name evidence="8" type="ORF">HUT08_35290</name>
</gene>
<dbReference type="AlphaFoldDB" id="A0A7H8NKC5"/>
<dbReference type="SUPFAM" id="SSF103473">
    <property type="entry name" value="MFS general substrate transporter"/>
    <property type="match status" value="1"/>
</dbReference>
<evidence type="ECO:0000256" key="3">
    <source>
        <dbReference type="ARBA" id="ARBA00022989"/>
    </source>
</evidence>
<keyword evidence="4 6" id="KW-0472">Membrane</keyword>
<comment type="subcellular location">
    <subcellularLocation>
        <location evidence="1">Cell membrane</location>
        <topology evidence="1">Multi-pass membrane protein</topology>
    </subcellularLocation>
</comment>
<dbReference type="CDD" id="cd17324">
    <property type="entry name" value="MFS_NepI_like"/>
    <property type="match status" value="1"/>
</dbReference>
<dbReference type="Pfam" id="PF07690">
    <property type="entry name" value="MFS_1"/>
    <property type="match status" value="1"/>
</dbReference>
<dbReference type="PANTHER" id="PTHR42910:SF1">
    <property type="entry name" value="MAJOR FACILITATOR SUPERFAMILY (MFS) PROFILE DOMAIN-CONTAINING PROTEIN"/>
    <property type="match status" value="1"/>
</dbReference>
<protein>
    <submittedName>
        <fullName evidence="8">MFS transporter</fullName>
    </submittedName>
</protein>
<feature type="transmembrane region" description="Helical" evidence="6">
    <location>
        <begin position="71"/>
        <end position="92"/>
    </location>
</feature>
<feature type="transmembrane region" description="Helical" evidence="6">
    <location>
        <begin position="159"/>
        <end position="180"/>
    </location>
</feature>
<keyword evidence="2 6" id="KW-0812">Transmembrane</keyword>
<proteinExistence type="predicted"/>
<accession>A0A7H8NKC5</accession>
<feature type="transmembrane region" description="Helical" evidence="6">
    <location>
        <begin position="212"/>
        <end position="233"/>
    </location>
</feature>
<evidence type="ECO:0000256" key="1">
    <source>
        <dbReference type="ARBA" id="ARBA00004651"/>
    </source>
</evidence>
<feature type="transmembrane region" description="Helical" evidence="6">
    <location>
        <begin position="361"/>
        <end position="379"/>
    </location>
</feature>
<feature type="transmembrane region" description="Helical" evidence="6">
    <location>
        <begin position="239"/>
        <end position="260"/>
    </location>
</feature>
<dbReference type="GO" id="GO:0022857">
    <property type="term" value="F:transmembrane transporter activity"/>
    <property type="evidence" value="ECO:0007669"/>
    <property type="project" value="InterPro"/>
</dbReference>
<evidence type="ECO:0000256" key="4">
    <source>
        <dbReference type="ARBA" id="ARBA00023136"/>
    </source>
</evidence>
<reference evidence="8 9" key="1">
    <citation type="submission" date="2020-06" db="EMBL/GenBank/DDBJ databases">
        <title>Genome mining for natural products.</title>
        <authorList>
            <person name="Zhang B."/>
            <person name="Shi J."/>
            <person name="Ge H."/>
        </authorList>
    </citation>
    <scope>NUCLEOTIDE SEQUENCE [LARGE SCALE GENOMIC DNA]</scope>
    <source>
        <strain evidence="8 9">NA00687</strain>
    </source>
</reference>
<name>A0A7H8NKC5_9ACTN</name>
<evidence type="ECO:0000256" key="2">
    <source>
        <dbReference type="ARBA" id="ARBA00022692"/>
    </source>
</evidence>
<dbReference type="InterPro" id="IPR011701">
    <property type="entry name" value="MFS"/>
</dbReference>
<feature type="domain" description="Major facilitator superfamily (MFS) profile" evidence="7">
    <location>
        <begin position="1"/>
        <end position="391"/>
    </location>
</feature>
<feature type="region of interest" description="Disordered" evidence="5">
    <location>
        <begin position="392"/>
        <end position="413"/>
    </location>
</feature>
<feature type="transmembrane region" description="Helical" evidence="6">
    <location>
        <begin position="272"/>
        <end position="293"/>
    </location>
</feature>
<dbReference type="Proteomes" id="UP000509303">
    <property type="component" value="Chromosome"/>
</dbReference>
<dbReference type="PROSITE" id="PS50850">
    <property type="entry name" value="MFS"/>
    <property type="match status" value="1"/>
</dbReference>
<feature type="transmembrane region" description="Helical" evidence="6">
    <location>
        <begin position="128"/>
        <end position="147"/>
    </location>
</feature>
<evidence type="ECO:0000259" key="7">
    <source>
        <dbReference type="PROSITE" id="PS50850"/>
    </source>
</evidence>
<evidence type="ECO:0000256" key="5">
    <source>
        <dbReference type="SAM" id="MobiDB-lite"/>
    </source>
</evidence>
<dbReference type="InterPro" id="IPR020846">
    <property type="entry name" value="MFS_dom"/>
</dbReference>
<keyword evidence="9" id="KW-1185">Reference proteome</keyword>
<feature type="transmembrane region" description="Helical" evidence="6">
    <location>
        <begin position="299"/>
        <end position="325"/>
    </location>
</feature>
<dbReference type="EMBL" id="CP054929">
    <property type="protein sequence ID" value="QKW55001.1"/>
    <property type="molecule type" value="Genomic_DNA"/>
</dbReference>
<dbReference type="PANTHER" id="PTHR42910">
    <property type="entry name" value="TRANSPORTER SCO4007-RELATED"/>
    <property type="match status" value="1"/>
</dbReference>
<dbReference type="GO" id="GO:0005886">
    <property type="term" value="C:plasma membrane"/>
    <property type="evidence" value="ECO:0007669"/>
    <property type="project" value="UniProtKB-SubCell"/>
</dbReference>
<sequence length="413" mass="41415">MSRRFLLLLALTCAAAVGNLYFAQALTPLAAEGLGVSTGAATLAVTATQVGYAAGNYLLVPLGDRFPHRRLLTVLLCLTGLGLLVAGLAPGLPVLVTASAAVGLTSVAASVVGPLAAGLVAPGRRGEVSGMLASGAIGGMLLSRAFGGSLAEAWGWRTPYLVAAAVMLLLAWVLAAALPVRPAPAAGRPYRALLAEPLRLLRTEPELRRSSFYQATVFAGFSAVWTGVVLLLTGPAYGLGAPAAGLLALVGAATMVCTPLAGRLTDRRGPDLVNLVCLLGTLASAVVLAAGALGGAAGMAALVVGTLLLDVAMQCGMVANTTRVYALRADARSRLTTAYMTCAYLGGSAGSWLGARAFGAAGWPGVCALLALCAAAALARHLAAVARQRTGPRAGRAASSAPGAGRKSRRGSR</sequence>
<dbReference type="Gene3D" id="1.20.1250.20">
    <property type="entry name" value="MFS general substrate transporter like domains"/>
    <property type="match status" value="1"/>
</dbReference>
<organism evidence="8 9">
    <name type="scientific">Streptomyces buecherae</name>
    <dbReference type="NCBI Taxonomy" id="2763006"/>
    <lineage>
        <taxon>Bacteria</taxon>
        <taxon>Bacillati</taxon>
        <taxon>Actinomycetota</taxon>
        <taxon>Actinomycetes</taxon>
        <taxon>Kitasatosporales</taxon>
        <taxon>Streptomycetaceae</taxon>
        <taxon>Streptomyces</taxon>
    </lineage>
</organism>
<feature type="transmembrane region" description="Helical" evidence="6">
    <location>
        <begin position="98"/>
        <end position="121"/>
    </location>
</feature>
<dbReference type="InterPro" id="IPR036259">
    <property type="entry name" value="MFS_trans_sf"/>
</dbReference>
<evidence type="ECO:0000256" key="6">
    <source>
        <dbReference type="SAM" id="Phobius"/>
    </source>
</evidence>
<keyword evidence="3 6" id="KW-1133">Transmembrane helix</keyword>